<dbReference type="GeneTree" id="ENSGT00940000156278"/>
<comment type="similarity">
    <text evidence="2 10">Belongs to the globin family.</text>
</comment>
<feature type="transmembrane region" description="Helical" evidence="11">
    <location>
        <begin position="104"/>
        <end position="122"/>
    </location>
</feature>
<keyword evidence="7 11" id="KW-1133">Transmembrane helix</keyword>
<evidence type="ECO:0000256" key="2">
    <source>
        <dbReference type="ARBA" id="ARBA00008705"/>
    </source>
</evidence>
<dbReference type="GO" id="GO:0004252">
    <property type="term" value="F:serine-type endopeptidase activity"/>
    <property type="evidence" value="ECO:0007669"/>
    <property type="project" value="InterPro"/>
</dbReference>
<evidence type="ECO:0000256" key="5">
    <source>
        <dbReference type="ARBA" id="ARBA00022692"/>
    </source>
</evidence>
<evidence type="ECO:0000256" key="6">
    <source>
        <dbReference type="ARBA" id="ARBA00022723"/>
    </source>
</evidence>
<dbReference type="GO" id="GO:0046872">
    <property type="term" value="F:metal ion binding"/>
    <property type="evidence" value="ECO:0007669"/>
    <property type="project" value="UniProtKB-KW"/>
</dbReference>
<reference evidence="13" key="1">
    <citation type="submission" date="2023-05" db="EMBL/GenBank/DDBJ databases">
        <title>High-quality long-read genome of Scophthalmus maximus.</title>
        <authorList>
            <person name="Lien S."/>
            <person name="Martinez P."/>
        </authorList>
    </citation>
    <scope>NUCLEOTIDE SEQUENCE [LARGE SCALE GENOMIC DNA]</scope>
</reference>
<feature type="transmembrane region" description="Helical" evidence="11">
    <location>
        <begin position="128"/>
        <end position="147"/>
    </location>
</feature>
<keyword evidence="6" id="KW-0479">Metal-binding</keyword>
<keyword evidence="5 11" id="KW-0812">Transmembrane</keyword>
<dbReference type="InterPro" id="IPR035952">
    <property type="entry name" value="Rhomboid-like_sf"/>
</dbReference>
<dbReference type="InterPro" id="IPR000971">
    <property type="entry name" value="Globin"/>
</dbReference>
<dbReference type="GO" id="GO:0019825">
    <property type="term" value="F:oxygen binding"/>
    <property type="evidence" value="ECO:0007669"/>
    <property type="project" value="InterPro"/>
</dbReference>
<dbReference type="GO" id="GO:0042058">
    <property type="term" value="P:regulation of epidermal growth factor receptor signaling pathway"/>
    <property type="evidence" value="ECO:0007669"/>
    <property type="project" value="TreeGrafter"/>
</dbReference>
<dbReference type="GO" id="GO:0050708">
    <property type="term" value="P:regulation of protein secretion"/>
    <property type="evidence" value="ECO:0007669"/>
    <property type="project" value="TreeGrafter"/>
</dbReference>
<dbReference type="InterPro" id="IPR012292">
    <property type="entry name" value="Globin/Proto"/>
</dbReference>
<dbReference type="PANTHER" id="PTHR45965:SF4">
    <property type="entry name" value="INACTIVE RHOMBOID PROTEIN 1"/>
    <property type="match status" value="1"/>
</dbReference>
<evidence type="ECO:0000256" key="9">
    <source>
        <dbReference type="ARBA" id="ARBA00023136"/>
    </source>
</evidence>
<dbReference type="SUPFAM" id="SSF144091">
    <property type="entry name" value="Rhomboid-like"/>
    <property type="match status" value="1"/>
</dbReference>
<evidence type="ECO:0000256" key="1">
    <source>
        <dbReference type="ARBA" id="ARBA00004141"/>
    </source>
</evidence>
<evidence type="ECO:0000259" key="12">
    <source>
        <dbReference type="PROSITE" id="PS01033"/>
    </source>
</evidence>
<evidence type="ECO:0000313" key="13">
    <source>
        <dbReference type="Ensembl" id="ENSSMAP00000045452.1"/>
    </source>
</evidence>
<feature type="domain" description="Globin" evidence="12">
    <location>
        <begin position="3"/>
        <end position="137"/>
    </location>
</feature>
<feature type="transmembrane region" description="Helical" evidence="11">
    <location>
        <begin position="159"/>
        <end position="180"/>
    </location>
</feature>
<evidence type="ECO:0000256" key="3">
    <source>
        <dbReference type="ARBA" id="ARBA00009045"/>
    </source>
</evidence>
<organism evidence="13 14">
    <name type="scientific">Scophthalmus maximus</name>
    <name type="common">Turbot</name>
    <name type="synonym">Psetta maxima</name>
    <dbReference type="NCBI Taxonomy" id="52904"/>
    <lineage>
        <taxon>Eukaryota</taxon>
        <taxon>Metazoa</taxon>
        <taxon>Chordata</taxon>
        <taxon>Craniata</taxon>
        <taxon>Vertebrata</taxon>
        <taxon>Euteleostomi</taxon>
        <taxon>Actinopterygii</taxon>
        <taxon>Neopterygii</taxon>
        <taxon>Teleostei</taxon>
        <taxon>Neoteleostei</taxon>
        <taxon>Acanthomorphata</taxon>
        <taxon>Carangaria</taxon>
        <taxon>Pleuronectiformes</taxon>
        <taxon>Pleuronectoidei</taxon>
        <taxon>Scophthalmidae</taxon>
        <taxon>Scophthalmus</taxon>
    </lineage>
</organism>
<dbReference type="Ensembl" id="ENSSMAT00000065590.1">
    <property type="protein sequence ID" value="ENSSMAP00000045452.1"/>
    <property type="gene ID" value="ENSSMAG00000008257.2"/>
</dbReference>
<sequence>MVEWTDQERSVITSIFDNLDYDDIGPKALCRCLIVYPWTLRYFSSFGNLYNSEAIKNNKKIADHGIKVLHGLDRAVKNMDNIKATYAELSILHSDTLHVDPDNFRLLAISVFFFSFGLLPWIDNFAHICGFISGFFLSFAFLPYISFGRSDMFRKRVQICVFLLVFMALLSALAVLFYVYPVKCDWCEYLTCIPITDKFCEKYDLNAHLH</sequence>
<keyword evidence="9 11" id="KW-0472">Membrane</keyword>
<dbReference type="InterPro" id="IPR009050">
    <property type="entry name" value="Globin-like_sf"/>
</dbReference>
<dbReference type="InterPro" id="IPR002337">
    <property type="entry name" value="Hemoglobin_b"/>
</dbReference>
<dbReference type="SUPFAM" id="SSF46458">
    <property type="entry name" value="Globin-like"/>
    <property type="match status" value="1"/>
</dbReference>
<keyword evidence="4 10" id="KW-0349">Heme</keyword>
<comment type="subcellular location">
    <subcellularLocation>
        <location evidence="1">Membrane</location>
        <topology evidence="1">Multi-pass membrane protein</topology>
    </subcellularLocation>
</comment>
<evidence type="ECO:0000256" key="10">
    <source>
        <dbReference type="RuleBase" id="RU000356"/>
    </source>
</evidence>
<evidence type="ECO:0000256" key="8">
    <source>
        <dbReference type="ARBA" id="ARBA00023004"/>
    </source>
</evidence>
<dbReference type="GO" id="GO:0020037">
    <property type="term" value="F:heme binding"/>
    <property type="evidence" value="ECO:0007669"/>
    <property type="project" value="InterPro"/>
</dbReference>
<dbReference type="PANTHER" id="PTHR45965">
    <property type="entry name" value="INACTIVE RHOMBOID PROTEIN"/>
    <property type="match status" value="1"/>
</dbReference>
<proteinExistence type="inferred from homology"/>
<dbReference type="Pfam" id="PF00042">
    <property type="entry name" value="Globin"/>
    <property type="match status" value="1"/>
</dbReference>
<keyword evidence="8" id="KW-0408">Iron</keyword>
<evidence type="ECO:0000256" key="4">
    <source>
        <dbReference type="ARBA" id="ARBA00022617"/>
    </source>
</evidence>
<evidence type="ECO:0000256" key="7">
    <source>
        <dbReference type="ARBA" id="ARBA00022989"/>
    </source>
</evidence>
<dbReference type="PROSITE" id="PS01033">
    <property type="entry name" value="GLOBIN"/>
    <property type="match status" value="1"/>
</dbReference>
<evidence type="ECO:0000256" key="11">
    <source>
        <dbReference type="SAM" id="Phobius"/>
    </source>
</evidence>
<accession>A0A8D3CDU4</accession>
<dbReference type="GO" id="GO:0005344">
    <property type="term" value="F:oxygen carrier activity"/>
    <property type="evidence" value="ECO:0007669"/>
    <property type="project" value="UniProtKB-KW"/>
</dbReference>
<evidence type="ECO:0000313" key="14">
    <source>
        <dbReference type="Proteomes" id="UP000694558"/>
    </source>
</evidence>
<protein>
    <submittedName>
        <fullName evidence="13">Rhomboid 5 homolog 1b (Drosophila)</fullName>
    </submittedName>
</protein>
<dbReference type="PRINTS" id="PR00814">
    <property type="entry name" value="BETAHAEM"/>
</dbReference>
<dbReference type="AlphaFoldDB" id="A0A8D3CDU4"/>
<keyword evidence="10" id="KW-0561">Oxygen transport</keyword>
<dbReference type="InterPro" id="IPR051512">
    <property type="entry name" value="Inactive_Rhomboid"/>
</dbReference>
<dbReference type="Gene3D" id="1.10.490.10">
    <property type="entry name" value="Globins"/>
    <property type="match status" value="1"/>
</dbReference>
<dbReference type="GO" id="GO:0005833">
    <property type="term" value="C:hemoglobin complex"/>
    <property type="evidence" value="ECO:0007669"/>
    <property type="project" value="InterPro"/>
</dbReference>
<dbReference type="Proteomes" id="UP000694558">
    <property type="component" value="Chromosome 18"/>
</dbReference>
<gene>
    <name evidence="13" type="primary">LOC118287910</name>
</gene>
<reference evidence="13" key="2">
    <citation type="submission" date="2025-08" db="UniProtKB">
        <authorList>
            <consortium name="Ensembl"/>
        </authorList>
    </citation>
    <scope>IDENTIFICATION</scope>
</reference>
<name>A0A8D3CDU4_SCOMX</name>
<dbReference type="GO" id="GO:0005789">
    <property type="term" value="C:endoplasmic reticulum membrane"/>
    <property type="evidence" value="ECO:0007669"/>
    <property type="project" value="UniProtKB-SubCell"/>
</dbReference>
<keyword evidence="10" id="KW-0813">Transport</keyword>
<comment type="similarity">
    <text evidence="3">Belongs to the peptidase S54 family.</text>
</comment>